<proteinExistence type="predicted"/>
<gene>
    <name evidence="7" type="ORF">HS960_01195</name>
</gene>
<dbReference type="Pfam" id="PF07291">
    <property type="entry name" value="MauE"/>
    <property type="match status" value="1"/>
</dbReference>
<protein>
    <submittedName>
        <fullName evidence="7">DoxX family protein</fullName>
    </submittedName>
</protein>
<evidence type="ECO:0000256" key="4">
    <source>
        <dbReference type="ARBA" id="ARBA00023136"/>
    </source>
</evidence>
<dbReference type="AlphaFoldDB" id="A0A7G5DX85"/>
<feature type="transmembrane region" description="Helical" evidence="5">
    <location>
        <begin position="113"/>
        <end position="138"/>
    </location>
</feature>
<accession>A0A7G5DX85</accession>
<evidence type="ECO:0000256" key="1">
    <source>
        <dbReference type="ARBA" id="ARBA00004141"/>
    </source>
</evidence>
<feature type="transmembrane region" description="Helical" evidence="5">
    <location>
        <begin position="158"/>
        <end position="179"/>
    </location>
</feature>
<keyword evidence="3 5" id="KW-1133">Transmembrane helix</keyword>
<keyword evidence="8" id="KW-1185">Reference proteome</keyword>
<evidence type="ECO:0000256" key="2">
    <source>
        <dbReference type="ARBA" id="ARBA00022692"/>
    </source>
</evidence>
<feature type="transmembrane region" description="Helical" evidence="5">
    <location>
        <begin position="47"/>
        <end position="66"/>
    </location>
</feature>
<evidence type="ECO:0000259" key="6">
    <source>
        <dbReference type="Pfam" id="PF07291"/>
    </source>
</evidence>
<dbReference type="GO" id="GO:0030416">
    <property type="term" value="P:methylamine metabolic process"/>
    <property type="evidence" value="ECO:0007669"/>
    <property type="project" value="InterPro"/>
</dbReference>
<evidence type="ECO:0000256" key="3">
    <source>
        <dbReference type="ARBA" id="ARBA00022989"/>
    </source>
</evidence>
<evidence type="ECO:0000256" key="5">
    <source>
        <dbReference type="SAM" id="Phobius"/>
    </source>
</evidence>
<feature type="transmembrane region" description="Helical" evidence="5">
    <location>
        <begin position="86"/>
        <end position="106"/>
    </location>
</feature>
<evidence type="ECO:0000313" key="7">
    <source>
        <dbReference type="EMBL" id="QMV66360.1"/>
    </source>
</evidence>
<reference evidence="7 8" key="1">
    <citation type="journal article" date="2020" name="G3 (Bethesda)">
        <title>CeMbio - The Caenorhabditis elegans Microbiome Resource.</title>
        <authorList>
            <person name="Dirksen P."/>
            <person name="Assie A."/>
            <person name="Zimmermann J."/>
            <person name="Zhang F."/>
            <person name="Tietje A.M."/>
            <person name="Marsh S.A."/>
            <person name="Felix M.A."/>
            <person name="Shapira M."/>
            <person name="Kaleta C."/>
            <person name="Schulenburg H."/>
            <person name="Samuel B."/>
        </authorList>
    </citation>
    <scope>NUCLEOTIDE SEQUENCE [LARGE SCALE GENOMIC DNA]</scope>
    <source>
        <strain evidence="7 8">BIGb0170</strain>
    </source>
</reference>
<comment type="subcellular location">
    <subcellularLocation>
        <location evidence="1">Membrane</location>
        <topology evidence="1">Multi-pass membrane protein</topology>
    </subcellularLocation>
</comment>
<sequence>MNQMNRHINNKDVQLDKIPLQSKKAIELLLRLAMSLARFCLVHWKEIAVTFYGSFMMGLWIFVAYNKITGFDQNMEGMLRQPFPRPFAMFLAYAIPGSELTAALLIGYHRTRLFGLGLSALLMMAFTVYVGLAILHVWSDKLPCNCGLIIQIGWKKHFVFNVFLLLISSWAFVLQWWILKSKLHIDKQNNIDRYKITNSIPLMRNRKRETLHRLKCKHKHTKE</sequence>
<dbReference type="EMBL" id="CP058555">
    <property type="protein sequence ID" value="QMV66360.1"/>
    <property type="molecule type" value="Genomic_DNA"/>
</dbReference>
<dbReference type="Proteomes" id="UP000515450">
    <property type="component" value="Chromosome"/>
</dbReference>
<dbReference type="InterPro" id="IPR009908">
    <property type="entry name" value="Methylamine_util_MauE"/>
</dbReference>
<name>A0A7G5DX85_9SPHI</name>
<organism evidence="7 8">
    <name type="scientific">Sphingobacterium paramultivorum</name>
    <dbReference type="NCBI Taxonomy" id="2886510"/>
    <lineage>
        <taxon>Bacteria</taxon>
        <taxon>Pseudomonadati</taxon>
        <taxon>Bacteroidota</taxon>
        <taxon>Sphingobacteriia</taxon>
        <taxon>Sphingobacteriales</taxon>
        <taxon>Sphingobacteriaceae</taxon>
        <taxon>Sphingobacterium</taxon>
    </lineage>
</organism>
<dbReference type="GO" id="GO:0016020">
    <property type="term" value="C:membrane"/>
    <property type="evidence" value="ECO:0007669"/>
    <property type="project" value="UniProtKB-SubCell"/>
</dbReference>
<keyword evidence="4 5" id="KW-0472">Membrane</keyword>
<feature type="domain" description="Methylamine utilisation protein MauE" evidence="6">
    <location>
        <begin position="49"/>
        <end position="173"/>
    </location>
</feature>
<evidence type="ECO:0000313" key="8">
    <source>
        <dbReference type="Proteomes" id="UP000515450"/>
    </source>
</evidence>
<keyword evidence="2 5" id="KW-0812">Transmembrane</keyword>